<dbReference type="Gene3D" id="3.90.1150.10">
    <property type="entry name" value="Aspartate Aminotransferase, domain 1"/>
    <property type="match status" value="1"/>
</dbReference>
<evidence type="ECO:0000256" key="3">
    <source>
        <dbReference type="RuleBase" id="RU004508"/>
    </source>
</evidence>
<gene>
    <name evidence="4" type="ORF">A3H78_04890</name>
</gene>
<organism evidence="4 5">
    <name type="scientific">Candidatus Roizmanbacteria bacterium RIFCSPLOWO2_02_FULL_36_11</name>
    <dbReference type="NCBI Taxonomy" id="1802071"/>
    <lineage>
        <taxon>Bacteria</taxon>
        <taxon>Candidatus Roizmaniibacteriota</taxon>
    </lineage>
</organism>
<dbReference type="GO" id="GO:0030170">
    <property type="term" value="F:pyridoxal phosphate binding"/>
    <property type="evidence" value="ECO:0007669"/>
    <property type="project" value="TreeGrafter"/>
</dbReference>
<evidence type="ECO:0000256" key="1">
    <source>
        <dbReference type="PIRSR" id="PIRSR000390-1"/>
    </source>
</evidence>
<dbReference type="GO" id="GO:0000271">
    <property type="term" value="P:polysaccharide biosynthetic process"/>
    <property type="evidence" value="ECO:0007669"/>
    <property type="project" value="TreeGrafter"/>
</dbReference>
<evidence type="ECO:0000313" key="5">
    <source>
        <dbReference type="Proteomes" id="UP000177418"/>
    </source>
</evidence>
<dbReference type="AlphaFoldDB" id="A0A1F7JD39"/>
<comment type="caution">
    <text evidence="4">The sequence shown here is derived from an EMBL/GenBank/DDBJ whole genome shotgun (WGS) entry which is preliminary data.</text>
</comment>
<dbReference type="Gene3D" id="3.40.640.10">
    <property type="entry name" value="Type I PLP-dependent aspartate aminotransferase-like (Major domain)"/>
    <property type="match status" value="1"/>
</dbReference>
<dbReference type="GO" id="GO:0008483">
    <property type="term" value="F:transaminase activity"/>
    <property type="evidence" value="ECO:0007669"/>
    <property type="project" value="TreeGrafter"/>
</dbReference>
<protein>
    <submittedName>
        <fullName evidence="4">UDP-4-amino-4, 6-dideoxy-N-acetyl-beta-L-altrosamine transaminase</fullName>
    </submittedName>
</protein>
<dbReference type="PIRSF" id="PIRSF000390">
    <property type="entry name" value="PLP_StrS"/>
    <property type="match status" value="1"/>
</dbReference>
<evidence type="ECO:0000313" key="4">
    <source>
        <dbReference type="EMBL" id="OGK53532.1"/>
    </source>
</evidence>
<dbReference type="InterPro" id="IPR015424">
    <property type="entry name" value="PyrdxlP-dep_Trfase"/>
</dbReference>
<dbReference type="SUPFAM" id="SSF53383">
    <property type="entry name" value="PLP-dependent transferases"/>
    <property type="match status" value="1"/>
</dbReference>
<feature type="modified residue" description="N6-(pyridoxal phosphate)lysine" evidence="2">
    <location>
        <position position="185"/>
    </location>
</feature>
<dbReference type="InterPro" id="IPR015422">
    <property type="entry name" value="PyrdxlP-dep_Trfase_small"/>
</dbReference>
<proteinExistence type="inferred from homology"/>
<dbReference type="PANTHER" id="PTHR30244">
    <property type="entry name" value="TRANSAMINASE"/>
    <property type="match status" value="1"/>
</dbReference>
<keyword evidence="2 3" id="KW-0663">Pyridoxal phosphate</keyword>
<comment type="similarity">
    <text evidence="3">Belongs to the DegT/DnrJ/EryC1 family.</text>
</comment>
<dbReference type="Proteomes" id="UP000177418">
    <property type="component" value="Unassembled WGS sequence"/>
</dbReference>
<name>A0A1F7JD39_9BACT</name>
<dbReference type="EMBL" id="MGAV01000018">
    <property type="protein sequence ID" value="OGK53532.1"/>
    <property type="molecule type" value="Genomic_DNA"/>
</dbReference>
<dbReference type="InterPro" id="IPR015421">
    <property type="entry name" value="PyrdxlP-dep_Trfase_major"/>
</dbReference>
<dbReference type="CDD" id="cd00616">
    <property type="entry name" value="AHBA_syn"/>
    <property type="match status" value="1"/>
</dbReference>
<accession>A0A1F7JD39</accession>
<reference evidence="4 5" key="1">
    <citation type="journal article" date="2016" name="Nat. Commun.">
        <title>Thousands of microbial genomes shed light on interconnected biogeochemical processes in an aquifer system.</title>
        <authorList>
            <person name="Anantharaman K."/>
            <person name="Brown C.T."/>
            <person name="Hug L.A."/>
            <person name="Sharon I."/>
            <person name="Castelle C.J."/>
            <person name="Probst A.J."/>
            <person name="Thomas B.C."/>
            <person name="Singh A."/>
            <person name="Wilkins M.J."/>
            <person name="Karaoz U."/>
            <person name="Brodie E.L."/>
            <person name="Williams K.H."/>
            <person name="Hubbard S.S."/>
            <person name="Banfield J.F."/>
        </authorList>
    </citation>
    <scope>NUCLEOTIDE SEQUENCE [LARGE SCALE GENOMIC DNA]</scope>
</reference>
<dbReference type="InterPro" id="IPR000653">
    <property type="entry name" value="DegT/StrS_aminotransferase"/>
</dbReference>
<feature type="active site" description="Proton acceptor" evidence="1">
    <location>
        <position position="185"/>
    </location>
</feature>
<dbReference type="Pfam" id="PF01041">
    <property type="entry name" value="DegT_DnrJ_EryC1"/>
    <property type="match status" value="1"/>
</dbReference>
<sequence>MTRKRKFIVFGQPDIRQEDIKTVVKTLKSGWIGTGPKTEEFEHKFAKYTHAKYALAVNSCTAGLHLALNAVGVRPGDEVITSPLTFPATVNVILHCGAKPVFVDVKPDGNMDPSLIEKKITKKTKVILPVHLYGRPCDMDKIMAIAKKNNLSVIEDAAHAIEAWYKNKKIGSIGDITVFSFYVTKNLTTAEGGMITTNNKKLADKMRILSLHGLSRDAYRRYSVKHFSHYQCLFPGYKYNLTDIASSIGIMQLKRIEQNLKTRVKQWNMYSQGLERINQITLPAMLDKSMVHARHLYTILINLEQMTVNRDQFIYEMIKRNVGAGVHFIPAHMHSFYRSKYGFKKGDYPKAEFIGDRTISLPLGPGFKTEDIKYVIKVLHEIVQRFSKKN</sequence>
<evidence type="ECO:0000256" key="2">
    <source>
        <dbReference type="PIRSR" id="PIRSR000390-2"/>
    </source>
</evidence>
<dbReference type="PANTHER" id="PTHR30244:SF34">
    <property type="entry name" value="DTDP-4-AMINO-4,6-DIDEOXYGALACTOSE TRANSAMINASE"/>
    <property type="match status" value="1"/>
</dbReference>